<gene>
    <name evidence="2" type="primary">Dwil\GK13339</name>
    <name evidence="2" type="ORF">Dwil_GK13339</name>
</gene>
<organism evidence="2 3">
    <name type="scientific">Drosophila willistoni</name>
    <name type="common">Fruit fly</name>
    <dbReference type="NCBI Taxonomy" id="7260"/>
    <lineage>
        <taxon>Eukaryota</taxon>
        <taxon>Metazoa</taxon>
        <taxon>Ecdysozoa</taxon>
        <taxon>Arthropoda</taxon>
        <taxon>Hexapoda</taxon>
        <taxon>Insecta</taxon>
        <taxon>Pterygota</taxon>
        <taxon>Neoptera</taxon>
        <taxon>Endopterygota</taxon>
        <taxon>Diptera</taxon>
        <taxon>Brachycera</taxon>
        <taxon>Muscomorpha</taxon>
        <taxon>Ephydroidea</taxon>
        <taxon>Drosophilidae</taxon>
        <taxon>Drosophila</taxon>
        <taxon>Sophophora</taxon>
    </lineage>
</organism>
<proteinExistence type="predicted"/>
<dbReference type="AlphaFoldDB" id="B4NKE7"/>
<protein>
    <submittedName>
        <fullName evidence="2">Uncharacterized protein</fullName>
    </submittedName>
</protein>
<accession>B4NKE7</accession>
<dbReference type="InParanoid" id="B4NKE7"/>
<dbReference type="EMBL" id="CH964272">
    <property type="protein sequence ID" value="EDW84077.1"/>
    <property type="molecule type" value="Genomic_DNA"/>
</dbReference>
<evidence type="ECO:0000256" key="1">
    <source>
        <dbReference type="SAM" id="SignalP"/>
    </source>
</evidence>
<dbReference type="HOGENOM" id="CLU_1837221_0_0_1"/>
<dbReference type="Proteomes" id="UP000007798">
    <property type="component" value="Unassembled WGS sequence"/>
</dbReference>
<feature type="signal peptide" evidence="1">
    <location>
        <begin position="1"/>
        <end position="23"/>
    </location>
</feature>
<feature type="chain" id="PRO_5002816453" evidence="1">
    <location>
        <begin position="24"/>
        <end position="140"/>
    </location>
</feature>
<evidence type="ECO:0000313" key="3">
    <source>
        <dbReference type="Proteomes" id="UP000007798"/>
    </source>
</evidence>
<reference evidence="2 3" key="1">
    <citation type="journal article" date="2007" name="Nature">
        <title>Evolution of genes and genomes on the Drosophila phylogeny.</title>
        <authorList>
            <consortium name="Drosophila 12 Genomes Consortium"/>
            <person name="Clark A.G."/>
            <person name="Eisen M.B."/>
            <person name="Smith D.R."/>
            <person name="Bergman C.M."/>
            <person name="Oliver B."/>
            <person name="Markow T.A."/>
            <person name="Kaufman T.C."/>
            <person name="Kellis M."/>
            <person name="Gelbart W."/>
            <person name="Iyer V.N."/>
            <person name="Pollard D.A."/>
            <person name="Sackton T.B."/>
            <person name="Larracuente A.M."/>
            <person name="Singh N.D."/>
            <person name="Abad J.P."/>
            <person name="Abt D.N."/>
            <person name="Adryan B."/>
            <person name="Aguade M."/>
            <person name="Akashi H."/>
            <person name="Anderson W.W."/>
            <person name="Aquadro C.F."/>
            <person name="Ardell D.H."/>
            <person name="Arguello R."/>
            <person name="Artieri C.G."/>
            <person name="Barbash D.A."/>
            <person name="Barker D."/>
            <person name="Barsanti P."/>
            <person name="Batterham P."/>
            <person name="Batzoglou S."/>
            <person name="Begun D."/>
            <person name="Bhutkar A."/>
            <person name="Blanco E."/>
            <person name="Bosak S.A."/>
            <person name="Bradley R.K."/>
            <person name="Brand A.D."/>
            <person name="Brent M.R."/>
            <person name="Brooks A.N."/>
            <person name="Brown R.H."/>
            <person name="Butlin R.K."/>
            <person name="Caggese C."/>
            <person name="Calvi B.R."/>
            <person name="Bernardo de Carvalho A."/>
            <person name="Caspi A."/>
            <person name="Castrezana S."/>
            <person name="Celniker S.E."/>
            <person name="Chang J.L."/>
            <person name="Chapple C."/>
            <person name="Chatterji S."/>
            <person name="Chinwalla A."/>
            <person name="Civetta A."/>
            <person name="Clifton S.W."/>
            <person name="Comeron J.M."/>
            <person name="Costello J.C."/>
            <person name="Coyne J.A."/>
            <person name="Daub J."/>
            <person name="David R.G."/>
            <person name="Delcher A.L."/>
            <person name="Delehaunty K."/>
            <person name="Do C.B."/>
            <person name="Ebling H."/>
            <person name="Edwards K."/>
            <person name="Eickbush T."/>
            <person name="Evans J.D."/>
            <person name="Filipski A."/>
            <person name="Findeiss S."/>
            <person name="Freyhult E."/>
            <person name="Fulton L."/>
            <person name="Fulton R."/>
            <person name="Garcia A.C."/>
            <person name="Gardiner A."/>
            <person name="Garfield D.A."/>
            <person name="Garvin B.E."/>
            <person name="Gibson G."/>
            <person name="Gilbert D."/>
            <person name="Gnerre S."/>
            <person name="Godfrey J."/>
            <person name="Good R."/>
            <person name="Gotea V."/>
            <person name="Gravely B."/>
            <person name="Greenberg A.J."/>
            <person name="Griffiths-Jones S."/>
            <person name="Gross S."/>
            <person name="Guigo R."/>
            <person name="Gustafson E.A."/>
            <person name="Haerty W."/>
            <person name="Hahn M.W."/>
            <person name="Halligan D.L."/>
            <person name="Halpern A.L."/>
            <person name="Halter G.M."/>
            <person name="Han M.V."/>
            <person name="Heger A."/>
            <person name="Hillier L."/>
            <person name="Hinrichs A.S."/>
            <person name="Holmes I."/>
            <person name="Hoskins R.A."/>
            <person name="Hubisz M.J."/>
            <person name="Hultmark D."/>
            <person name="Huntley M.A."/>
            <person name="Jaffe D.B."/>
            <person name="Jagadeeshan S."/>
            <person name="Jeck W.R."/>
            <person name="Johnson J."/>
            <person name="Jones C.D."/>
            <person name="Jordan W.C."/>
            <person name="Karpen G.H."/>
            <person name="Kataoka E."/>
            <person name="Keightley P.D."/>
            <person name="Kheradpour P."/>
            <person name="Kirkness E.F."/>
            <person name="Koerich L.B."/>
            <person name="Kristiansen K."/>
            <person name="Kudrna D."/>
            <person name="Kulathinal R.J."/>
            <person name="Kumar S."/>
            <person name="Kwok R."/>
            <person name="Lander E."/>
            <person name="Langley C.H."/>
            <person name="Lapoint R."/>
            <person name="Lazzaro B.P."/>
            <person name="Lee S.J."/>
            <person name="Levesque L."/>
            <person name="Li R."/>
            <person name="Lin C.F."/>
            <person name="Lin M.F."/>
            <person name="Lindblad-Toh K."/>
            <person name="Llopart A."/>
            <person name="Long M."/>
            <person name="Low L."/>
            <person name="Lozovsky E."/>
            <person name="Lu J."/>
            <person name="Luo M."/>
            <person name="Machado C.A."/>
            <person name="Makalowski W."/>
            <person name="Marzo M."/>
            <person name="Matsuda M."/>
            <person name="Matzkin L."/>
            <person name="McAllister B."/>
            <person name="McBride C.S."/>
            <person name="McKernan B."/>
            <person name="McKernan K."/>
            <person name="Mendez-Lago M."/>
            <person name="Minx P."/>
            <person name="Mollenhauer M.U."/>
            <person name="Montooth K."/>
            <person name="Mount S.M."/>
            <person name="Mu X."/>
            <person name="Myers E."/>
            <person name="Negre B."/>
            <person name="Newfeld S."/>
            <person name="Nielsen R."/>
            <person name="Noor M.A."/>
            <person name="O'Grady P."/>
            <person name="Pachter L."/>
            <person name="Papaceit M."/>
            <person name="Parisi M.J."/>
            <person name="Parisi M."/>
            <person name="Parts L."/>
            <person name="Pedersen J.S."/>
            <person name="Pesole G."/>
            <person name="Phillippy A.M."/>
            <person name="Ponting C.P."/>
            <person name="Pop M."/>
            <person name="Porcelli D."/>
            <person name="Powell J.R."/>
            <person name="Prohaska S."/>
            <person name="Pruitt K."/>
            <person name="Puig M."/>
            <person name="Quesneville H."/>
            <person name="Ram K.R."/>
            <person name="Rand D."/>
            <person name="Rasmussen M.D."/>
            <person name="Reed L.K."/>
            <person name="Reenan R."/>
            <person name="Reily A."/>
            <person name="Remington K.A."/>
            <person name="Rieger T.T."/>
            <person name="Ritchie M.G."/>
            <person name="Robin C."/>
            <person name="Rogers Y.H."/>
            <person name="Rohde C."/>
            <person name="Rozas J."/>
            <person name="Rubenfield M.J."/>
            <person name="Ruiz A."/>
            <person name="Russo S."/>
            <person name="Salzberg S.L."/>
            <person name="Sanchez-Gracia A."/>
            <person name="Saranga D.J."/>
            <person name="Sato H."/>
            <person name="Schaeffer S.W."/>
            <person name="Schatz M.C."/>
            <person name="Schlenke T."/>
            <person name="Schwartz R."/>
            <person name="Segarra C."/>
            <person name="Singh R.S."/>
            <person name="Sirot L."/>
            <person name="Sirota M."/>
            <person name="Sisneros N.B."/>
            <person name="Smith C.D."/>
            <person name="Smith T.F."/>
            <person name="Spieth J."/>
            <person name="Stage D.E."/>
            <person name="Stark A."/>
            <person name="Stephan W."/>
            <person name="Strausberg R.L."/>
            <person name="Strempel S."/>
            <person name="Sturgill D."/>
            <person name="Sutton G."/>
            <person name="Sutton G.G."/>
            <person name="Tao W."/>
            <person name="Teichmann S."/>
            <person name="Tobari Y.N."/>
            <person name="Tomimura Y."/>
            <person name="Tsolas J.M."/>
            <person name="Valente V.L."/>
            <person name="Venter E."/>
            <person name="Venter J.C."/>
            <person name="Vicario S."/>
            <person name="Vieira F.G."/>
            <person name="Vilella A.J."/>
            <person name="Villasante A."/>
            <person name="Walenz B."/>
            <person name="Wang J."/>
            <person name="Wasserman M."/>
            <person name="Watts T."/>
            <person name="Wilson D."/>
            <person name="Wilson R.K."/>
            <person name="Wing R.A."/>
            <person name="Wolfner M.F."/>
            <person name="Wong A."/>
            <person name="Wong G.K."/>
            <person name="Wu C.I."/>
            <person name="Wu G."/>
            <person name="Yamamoto D."/>
            <person name="Yang H.P."/>
            <person name="Yang S.P."/>
            <person name="Yorke J.A."/>
            <person name="Yoshida K."/>
            <person name="Zdobnov E."/>
            <person name="Zhang P."/>
            <person name="Zhang Y."/>
            <person name="Zimin A.V."/>
            <person name="Baldwin J."/>
            <person name="Abdouelleil A."/>
            <person name="Abdulkadir J."/>
            <person name="Abebe A."/>
            <person name="Abera B."/>
            <person name="Abreu J."/>
            <person name="Acer S.C."/>
            <person name="Aftuck L."/>
            <person name="Alexander A."/>
            <person name="An P."/>
            <person name="Anderson E."/>
            <person name="Anderson S."/>
            <person name="Arachi H."/>
            <person name="Azer M."/>
            <person name="Bachantsang P."/>
            <person name="Barry A."/>
            <person name="Bayul T."/>
            <person name="Berlin A."/>
            <person name="Bessette D."/>
            <person name="Bloom T."/>
            <person name="Blye J."/>
            <person name="Boguslavskiy L."/>
            <person name="Bonnet C."/>
            <person name="Boukhgalter B."/>
            <person name="Bourzgui I."/>
            <person name="Brown A."/>
            <person name="Cahill P."/>
            <person name="Channer S."/>
            <person name="Cheshatsang Y."/>
            <person name="Chuda L."/>
            <person name="Citroen M."/>
            <person name="Collymore A."/>
            <person name="Cooke P."/>
            <person name="Costello M."/>
            <person name="D'Aco K."/>
            <person name="Daza R."/>
            <person name="De Haan G."/>
            <person name="DeGray S."/>
            <person name="DeMaso C."/>
            <person name="Dhargay N."/>
            <person name="Dooley K."/>
            <person name="Dooley E."/>
            <person name="Doricent M."/>
            <person name="Dorje P."/>
            <person name="Dorjee K."/>
            <person name="Dupes A."/>
            <person name="Elong R."/>
            <person name="Falk J."/>
            <person name="Farina A."/>
            <person name="Faro S."/>
            <person name="Ferguson D."/>
            <person name="Fisher S."/>
            <person name="Foley C.D."/>
            <person name="Franke A."/>
            <person name="Friedrich D."/>
            <person name="Gadbois L."/>
            <person name="Gearin G."/>
            <person name="Gearin C.R."/>
            <person name="Giannoukos G."/>
            <person name="Goode T."/>
            <person name="Graham J."/>
            <person name="Grandbois E."/>
            <person name="Grewal S."/>
            <person name="Gyaltsen K."/>
            <person name="Hafez N."/>
            <person name="Hagos B."/>
            <person name="Hall J."/>
            <person name="Henson C."/>
            <person name="Hollinger A."/>
            <person name="Honan T."/>
            <person name="Huard M.D."/>
            <person name="Hughes L."/>
            <person name="Hurhula B."/>
            <person name="Husby M.E."/>
            <person name="Kamat A."/>
            <person name="Kanga B."/>
            <person name="Kashin S."/>
            <person name="Khazanovich D."/>
            <person name="Kisner P."/>
            <person name="Lance K."/>
            <person name="Lara M."/>
            <person name="Lee W."/>
            <person name="Lennon N."/>
            <person name="Letendre F."/>
            <person name="LeVine R."/>
            <person name="Lipovsky A."/>
            <person name="Liu X."/>
            <person name="Liu J."/>
            <person name="Liu S."/>
            <person name="Lokyitsang T."/>
            <person name="Lokyitsang Y."/>
            <person name="Lubonja R."/>
            <person name="Lui A."/>
            <person name="MacDonald P."/>
            <person name="Magnisalis V."/>
            <person name="Maru K."/>
            <person name="Matthews C."/>
            <person name="McCusker W."/>
            <person name="McDonough S."/>
            <person name="Mehta T."/>
            <person name="Meldrim J."/>
            <person name="Meneus L."/>
            <person name="Mihai O."/>
            <person name="Mihalev A."/>
            <person name="Mihova T."/>
            <person name="Mittelman R."/>
            <person name="Mlenga V."/>
            <person name="Montmayeur A."/>
            <person name="Mulrain L."/>
            <person name="Navidi A."/>
            <person name="Naylor J."/>
            <person name="Negash T."/>
            <person name="Nguyen T."/>
            <person name="Nguyen N."/>
            <person name="Nicol R."/>
            <person name="Norbu C."/>
            <person name="Norbu N."/>
            <person name="Novod N."/>
            <person name="O'Neill B."/>
            <person name="Osman S."/>
            <person name="Markiewicz E."/>
            <person name="Oyono O.L."/>
            <person name="Patti C."/>
            <person name="Phunkhang P."/>
            <person name="Pierre F."/>
            <person name="Priest M."/>
            <person name="Raghuraman S."/>
            <person name="Rege F."/>
            <person name="Reyes R."/>
            <person name="Rise C."/>
            <person name="Rogov P."/>
            <person name="Ross K."/>
            <person name="Ryan E."/>
            <person name="Settipalli S."/>
            <person name="Shea T."/>
            <person name="Sherpa N."/>
            <person name="Shi L."/>
            <person name="Shih D."/>
            <person name="Sparrow T."/>
            <person name="Spaulding J."/>
            <person name="Stalker J."/>
            <person name="Stange-Thomann N."/>
            <person name="Stavropoulos S."/>
            <person name="Stone C."/>
            <person name="Strader C."/>
            <person name="Tesfaye S."/>
            <person name="Thomson T."/>
            <person name="Thoulutsang Y."/>
            <person name="Thoulutsang D."/>
            <person name="Topham K."/>
            <person name="Topping I."/>
            <person name="Tsamla T."/>
            <person name="Vassiliev H."/>
            <person name="Vo A."/>
            <person name="Wangchuk T."/>
            <person name="Wangdi T."/>
            <person name="Weiand M."/>
            <person name="Wilkinson J."/>
            <person name="Wilson A."/>
            <person name="Yadav S."/>
            <person name="Young G."/>
            <person name="Yu Q."/>
            <person name="Zembek L."/>
            <person name="Zhong D."/>
            <person name="Zimmer A."/>
            <person name="Zwirko Z."/>
            <person name="Jaffe D.B."/>
            <person name="Alvarez P."/>
            <person name="Brockman W."/>
            <person name="Butler J."/>
            <person name="Chin C."/>
            <person name="Gnerre S."/>
            <person name="Grabherr M."/>
            <person name="Kleber M."/>
            <person name="Mauceli E."/>
            <person name="MacCallum I."/>
        </authorList>
    </citation>
    <scope>NUCLEOTIDE SEQUENCE [LARGE SCALE GENOMIC DNA]</scope>
    <source>
        <strain evidence="3">Tucson 14030-0811.24</strain>
    </source>
</reference>
<name>B4NKE7_DROWI</name>
<evidence type="ECO:0000313" key="2">
    <source>
        <dbReference type="EMBL" id="EDW84077.1"/>
    </source>
</evidence>
<keyword evidence="3" id="KW-1185">Reference proteome</keyword>
<sequence length="140" mass="15196">MRAFICLLLTATALVAMIQMATAGTEADTQQSSLMSAESEAEGAEGFEQAVEDAERVRRQINFQRDSLTLAAGRGGHHHRRGGRFGDHYGANYVGNYRNYGFGGSYDPGFGGGFLGIPYFGHRGRFGHHHDFGFGSPNYG</sequence>
<keyword evidence="1" id="KW-0732">Signal</keyword>